<proteinExistence type="predicted"/>
<sequence length="352" mass="38670">MASQKFFFFLLRRIRCAAILFVSLLMALYAITSAYYVVRIGVIEKSGAFGQSGSETDVEGVTRQLITRAVPLGASRIADGSTAKGPAAPLRNMSPRSSGRRGAVTYKVLRPGAPRVKQHVRNPTLPEDVPLWDDNSEHASAERDGSTREAIPSVQRFALAGLKAGSHYLIRLSFLGSPSVGFEMRLYQVRRSTVEESLKSSAHAAGRPLETAYQWTDQPQDTELLVFTTSCDNELAFSTEEGVWVDREDMDSAAGEHEFGGAARRHVVHASSDPNDPFLPVIEVRPRAYSIPLDAYRVRMVSFNIELEPLSTSFLPQMAVPLMIYFVWALIFVGYAGIYTLVSSGIASGVVF</sequence>
<dbReference type="EMBL" id="JAFEUZ010000016">
    <property type="protein sequence ID" value="KAG5481962.1"/>
    <property type="molecule type" value="Genomic_DNA"/>
</dbReference>
<dbReference type="GeneID" id="92515632"/>
<dbReference type="Proteomes" id="UP000673552">
    <property type="component" value="Unassembled WGS sequence"/>
</dbReference>
<protein>
    <submittedName>
        <fullName evidence="3">Uncharacterized protein</fullName>
    </submittedName>
</protein>
<feature type="region of interest" description="Disordered" evidence="1">
    <location>
        <begin position="80"/>
        <end position="101"/>
    </location>
</feature>
<evidence type="ECO:0000256" key="2">
    <source>
        <dbReference type="SAM" id="Phobius"/>
    </source>
</evidence>
<reference evidence="4" key="2">
    <citation type="journal article" date="2021" name="Sci. Data">
        <title>Chromosome-scale genome sequencing, assembly and annotation of six genomes from subfamily Leishmaniinae.</title>
        <authorList>
            <person name="Almutairi H."/>
            <person name="Urbaniak M.D."/>
            <person name="Bates M.D."/>
            <person name="Jariyapan N."/>
            <person name="Kwakye-Nuako G."/>
            <person name="Thomaz Soccol V."/>
            <person name="Al-Salem W.S."/>
            <person name="Dillon R.J."/>
            <person name="Bates P.A."/>
            <person name="Gatherer D."/>
        </authorList>
    </citation>
    <scope>NUCLEOTIDE SEQUENCE [LARGE SCALE GENOMIC DNA]</scope>
</reference>
<gene>
    <name evidence="3" type="ORF">LSCM1_05674</name>
</gene>
<keyword evidence="2" id="KW-0472">Membrane</keyword>
<dbReference type="RefSeq" id="XP_067179755.1">
    <property type="nucleotide sequence ID" value="XM_067323120.1"/>
</dbReference>
<keyword evidence="2" id="KW-1133">Transmembrane helix</keyword>
<reference evidence="4" key="1">
    <citation type="journal article" date="2021" name="Microbiol. Resour. Announc.">
        <title>LGAAP: Leishmaniinae Genome Assembly and Annotation Pipeline.</title>
        <authorList>
            <person name="Almutairi H."/>
            <person name="Urbaniak M.D."/>
            <person name="Bates M.D."/>
            <person name="Jariyapan N."/>
            <person name="Kwakye-Nuako G."/>
            <person name="Thomaz-Soccol V."/>
            <person name="Al-Salem W.S."/>
            <person name="Dillon R.J."/>
            <person name="Bates P.A."/>
            <person name="Gatherer D."/>
        </authorList>
    </citation>
    <scope>NUCLEOTIDE SEQUENCE [LARGE SCALE GENOMIC DNA]</scope>
</reference>
<feature type="transmembrane region" description="Helical" evidence="2">
    <location>
        <begin position="322"/>
        <end position="342"/>
    </location>
</feature>
<dbReference type="OrthoDB" id="261310at2759"/>
<evidence type="ECO:0000256" key="1">
    <source>
        <dbReference type="SAM" id="MobiDB-lite"/>
    </source>
</evidence>
<feature type="region of interest" description="Disordered" evidence="1">
    <location>
        <begin position="118"/>
        <end position="149"/>
    </location>
</feature>
<keyword evidence="4" id="KW-1185">Reference proteome</keyword>
<name>A0A836GH51_9TRYP</name>
<comment type="caution">
    <text evidence="3">The sequence shown here is derived from an EMBL/GenBank/DDBJ whole genome shotgun (WGS) entry which is preliminary data.</text>
</comment>
<evidence type="ECO:0000313" key="3">
    <source>
        <dbReference type="EMBL" id="KAG5481962.1"/>
    </source>
</evidence>
<organism evidence="3 4">
    <name type="scientific">Leishmania martiniquensis</name>
    <dbReference type="NCBI Taxonomy" id="1580590"/>
    <lineage>
        <taxon>Eukaryota</taxon>
        <taxon>Discoba</taxon>
        <taxon>Euglenozoa</taxon>
        <taxon>Kinetoplastea</taxon>
        <taxon>Metakinetoplastina</taxon>
        <taxon>Trypanosomatida</taxon>
        <taxon>Trypanosomatidae</taxon>
        <taxon>Leishmaniinae</taxon>
        <taxon>Leishmania</taxon>
    </lineage>
</organism>
<dbReference type="AlphaFoldDB" id="A0A836GH51"/>
<accession>A0A836GH51</accession>
<feature type="compositionally biased region" description="Basic and acidic residues" evidence="1">
    <location>
        <begin position="135"/>
        <end position="147"/>
    </location>
</feature>
<keyword evidence="2" id="KW-0812">Transmembrane</keyword>
<evidence type="ECO:0000313" key="4">
    <source>
        <dbReference type="Proteomes" id="UP000673552"/>
    </source>
</evidence>
<dbReference type="KEGG" id="lmat:92515632"/>